<dbReference type="SUPFAM" id="SSF55811">
    <property type="entry name" value="Nudix"/>
    <property type="match status" value="1"/>
</dbReference>
<evidence type="ECO:0000256" key="2">
    <source>
        <dbReference type="ARBA" id="ARBA00022801"/>
    </source>
</evidence>
<dbReference type="InterPro" id="IPR000086">
    <property type="entry name" value="NUDIX_hydrolase_dom"/>
</dbReference>
<dbReference type="InterPro" id="IPR015797">
    <property type="entry name" value="NUDIX_hydrolase-like_dom_sf"/>
</dbReference>
<keyword evidence="5" id="KW-1185">Reference proteome</keyword>
<evidence type="ECO:0000256" key="1">
    <source>
        <dbReference type="ARBA" id="ARBA00001946"/>
    </source>
</evidence>
<dbReference type="CDD" id="cd03424">
    <property type="entry name" value="NUDIX_ADPRase_Nudt5_UGPPase_Nudt14"/>
    <property type="match status" value="1"/>
</dbReference>
<dbReference type="PANTHER" id="PTHR11839:SF18">
    <property type="entry name" value="NUDIX HYDROLASE DOMAIN-CONTAINING PROTEIN"/>
    <property type="match status" value="1"/>
</dbReference>
<reference evidence="5" key="1">
    <citation type="journal article" date="2019" name="Int. J. Syst. Evol. Microbiol.">
        <title>The Global Catalogue of Microorganisms (GCM) 10K type strain sequencing project: providing services to taxonomists for standard genome sequencing and annotation.</title>
        <authorList>
            <consortium name="The Broad Institute Genomics Platform"/>
            <consortium name="The Broad Institute Genome Sequencing Center for Infectious Disease"/>
            <person name="Wu L."/>
            <person name="Ma J."/>
        </authorList>
    </citation>
    <scope>NUCLEOTIDE SEQUENCE [LARGE SCALE GENOMIC DNA]</scope>
    <source>
        <strain evidence="5">JCM 4524</strain>
    </source>
</reference>
<evidence type="ECO:0000313" key="4">
    <source>
        <dbReference type="EMBL" id="GAA2646305.1"/>
    </source>
</evidence>
<organism evidence="4 5">
    <name type="scientific">Streptomyces vastus</name>
    <dbReference type="NCBI Taxonomy" id="285451"/>
    <lineage>
        <taxon>Bacteria</taxon>
        <taxon>Bacillati</taxon>
        <taxon>Actinomycetota</taxon>
        <taxon>Actinomycetes</taxon>
        <taxon>Kitasatosporales</taxon>
        <taxon>Streptomycetaceae</taxon>
        <taxon>Streptomyces</taxon>
    </lineage>
</organism>
<evidence type="ECO:0000259" key="3">
    <source>
        <dbReference type="PROSITE" id="PS51462"/>
    </source>
</evidence>
<protein>
    <submittedName>
        <fullName evidence="4">NUDIX hydrolase</fullName>
    </submittedName>
</protein>
<dbReference type="PANTHER" id="PTHR11839">
    <property type="entry name" value="UDP/ADP-SUGAR PYROPHOSPHATASE"/>
    <property type="match status" value="1"/>
</dbReference>
<sequence>MRPDKISRAAEPVFAHAPWLSVYLDDVEFADQTFKYLRLVESDGTPGTVVMALWGESVGMVRQYRVALDADVWELPRGFGESADDPIKDAVRELREETGLAADGWTDLGTVMPNSGLMVGSVRLWLATVSGERDLAALDDEIDQFEWWPVSRLRAAIAADEIRDGFTMAAFLRAELRGLLPGGDR</sequence>
<dbReference type="Proteomes" id="UP001500151">
    <property type="component" value="Unassembled WGS sequence"/>
</dbReference>
<name>A0ABP6DQ00_9ACTN</name>
<dbReference type="Gene3D" id="3.90.79.10">
    <property type="entry name" value="Nucleoside Triphosphate Pyrophosphohydrolase"/>
    <property type="match status" value="1"/>
</dbReference>
<comment type="caution">
    <text evidence="4">The sequence shown here is derived from an EMBL/GenBank/DDBJ whole genome shotgun (WGS) entry which is preliminary data.</text>
</comment>
<dbReference type="RefSeq" id="WP_344393299.1">
    <property type="nucleotide sequence ID" value="NZ_BAAASJ010000063.1"/>
</dbReference>
<evidence type="ECO:0000313" key="5">
    <source>
        <dbReference type="Proteomes" id="UP001500151"/>
    </source>
</evidence>
<keyword evidence="2 4" id="KW-0378">Hydrolase</keyword>
<dbReference type="PROSITE" id="PS51462">
    <property type="entry name" value="NUDIX"/>
    <property type="match status" value="1"/>
</dbReference>
<dbReference type="Pfam" id="PF00293">
    <property type="entry name" value="NUDIX"/>
    <property type="match status" value="1"/>
</dbReference>
<proteinExistence type="predicted"/>
<feature type="domain" description="Nudix hydrolase" evidence="3">
    <location>
        <begin position="43"/>
        <end position="170"/>
    </location>
</feature>
<accession>A0ABP6DQ00</accession>
<dbReference type="GO" id="GO:0016787">
    <property type="term" value="F:hydrolase activity"/>
    <property type="evidence" value="ECO:0007669"/>
    <property type="project" value="UniProtKB-KW"/>
</dbReference>
<dbReference type="EMBL" id="BAAASJ010000063">
    <property type="protein sequence ID" value="GAA2646305.1"/>
    <property type="molecule type" value="Genomic_DNA"/>
</dbReference>
<gene>
    <name evidence="4" type="ORF">GCM10010307_51870</name>
</gene>
<comment type="cofactor">
    <cofactor evidence="1">
        <name>Mg(2+)</name>
        <dbReference type="ChEBI" id="CHEBI:18420"/>
    </cofactor>
</comment>